<evidence type="ECO:0000313" key="1">
    <source>
        <dbReference type="EMBL" id="CEN37960.1"/>
    </source>
</evidence>
<dbReference type="EMBL" id="CDOE01000070">
    <property type="protein sequence ID" value="CEN37960.1"/>
    <property type="molecule type" value="Genomic_DNA"/>
</dbReference>
<dbReference type="PANTHER" id="PTHR39186">
    <property type="entry name" value="DUF2071 FAMILY PROTEIN"/>
    <property type="match status" value="1"/>
</dbReference>
<dbReference type="Gene3D" id="2.40.400.10">
    <property type="entry name" value="Acetoacetate decarboxylase-like"/>
    <property type="match status" value="1"/>
</dbReference>
<dbReference type="InterPro" id="IPR023375">
    <property type="entry name" value="ADC_dom_sf"/>
</dbReference>
<reference evidence="1 2" key="1">
    <citation type="submission" date="2015-01" db="EMBL/GenBank/DDBJ databases">
        <authorList>
            <person name="Xiang T."/>
            <person name="Song Y."/>
            <person name="Huang L."/>
            <person name="Wang B."/>
            <person name="Wu P."/>
        </authorList>
    </citation>
    <scope>NUCLEOTIDE SEQUENCE [LARGE SCALE GENOMIC DNA]</scope>
    <source>
        <strain evidence="1 2">Cc12</strain>
    </source>
</reference>
<dbReference type="AlphaFoldDB" id="A0A0B7HFE7"/>
<dbReference type="GeneID" id="69580758"/>
<name>A0A0B7HFE7_9FLAO</name>
<dbReference type="RefSeq" id="WP_042000789.1">
    <property type="nucleotide sequence ID" value="NZ_CP022382.1"/>
</dbReference>
<sequence>MGNFDFLTDTAHRPWQLPKGKWQYYQQWNDALFLHFQVDDNSLRKLVPLGLSLDDFQGNYYVSLVAFKMEKIRPRLLPSWSYISDFYEINLRTYVKKQDKSGVYFLNIEAEKALSAKIARMLSGLPYEKSNIRRTLNRYHNQNKIKEFELDVEFSVGDKINTKTPLDCWLTEKYCLYLQDKDQHLRFNIHHREWDLHQVILKNIDLQYHISELKLCETDIIAAHYSSGVEVVSWSAEKV</sequence>
<gene>
    <name evidence="1" type="ORF">CCAN12_720012</name>
</gene>
<dbReference type="Proteomes" id="UP000044026">
    <property type="component" value="Unassembled WGS sequence"/>
</dbReference>
<protein>
    <submittedName>
        <fullName evidence="1">Uncharacterized protein</fullName>
    </submittedName>
</protein>
<accession>A0A0B7HFE7</accession>
<dbReference type="SUPFAM" id="SSF160104">
    <property type="entry name" value="Acetoacetate decarboxylase-like"/>
    <property type="match status" value="1"/>
</dbReference>
<evidence type="ECO:0000313" key="2">
    <source>
        <dbReference type="Proteomes" id="UP000044026"/>
    </source>
</evidence>
<dbReference type="PANTHER" id="PTHR39186:SF1">
    <property type="entry name" value="DUF2071 DOMAIN-CONTAINING PROTEIN"/>
    <property type="match status" value="1"/>
</dbReference>
<dbReference type="Pfam" id="PF09844">
    <property type="entry name" value="DUF2071"/>
    <property type="match status" value="1"/>
</dbReference>
<proteinExistence type="predicted"/>
<organism evidence="1 2">
    <name type="scientific">Capnocytophaga canimorsus</name>
    <dbReference type="NCBI Taxonomy" id="28188"/>
    <lineage>
        <taxon>Bacteria</taxon>
        <taxon>Pseudomonadati</taxon>
        <taxon>Bacteroidota</taxon>
        <taxon>Flavobacteriia</taxon>
        <taxon>Flavobacteriales</taxon>
        <taxon>Flavobacteriaceae</taxon>
        <taxon>Capnocytophaga</taxon>
    </lineage>
</organism>
<dbReference type="InterPro" id="IPR018644">
    <property type="entry name" value="DUF2071"/>
</dbReference>